<organism evidence="11 12">
    <name type="scientific">Streptomyces aidingensis</name>
    <dbReference type="NCBI Taxonomy" id="910347"/>
    <lineage>
        <taxon>Bacteria</taxon>
        <taxon>Bacillati</taxon>
        <taxon>Actinomycetota</taxon>
        <taxon>Actinomycetes</taxon>
        <taxon>Kitasatosporales</taxon>
        <taxon>Streptomycetaceae</taxon>
        <taxon>Streptomyces</taxon>
    </lineage>
</organism>
<dbReference type="Proteomes" id="UP000199207">
    <property type="component" value="Unassembled WGS sequence"/>
</dbReference>
<evidence type="ECO:0000313" key="12">
    <source>
        <dbReference type="Proteomes" id="UP000199207"/>
    </source>
</evidence>
<keyword evidence="2" id="KW-0813">Transport</keyword>
<feature type="transmembrane region" description="Helical" evidence="9">
    <location>
        <begin position="387"/>
        <end position="410"/>
    </location>
</feature>
<evidence type="ECO:0000256" key="1">
    <source>
        <dbReference type="ARBA" id="ARBA00004651"/>
    </source>
</evidence>
<keyword evidence="12" id="KW-1185">Reference proteome</keyword>
<dbReference type="OrthoDB" id="783189at2"/>
<feature type="transmembrane region" description="Helical" evidence="9">
    <location>
        <begin position="246"/>
        <end position="266"/>
    </location>
</feature>
<feature type="transmembrane region" description="Helical" evidence="9">
    <location>
        <begin position="96"/>
        <end position="115"/>
    </location>
</feature>
<keyword evidence="6 9" id="KW-0472">Membrane</keyword>
<comment type="subcellular location">
    <subcellularLocation>
        <location evidence="1">Cell membrane</location>
        <topology evidence="1">Multi-pass membrane protein</topology>
    </subcellularLocation>
</comment>
<dbReference type="PANTHER" id="PTHR42718:SF39">
    <property type="entry name" value="ACTINORHODIN TRANSPORTER-RELATED"/>
    <property type="match status" value="1"/>
</dbReference>
<dbReference type="GO" id="GO:0005886">
    <property type="term" value="C:plasma membrane"/>
    <property type="evidence" value="ECO:0007669"/>
    <property type="project" value="UniProtKB-SubCell"/>
</dbReference>
<dbReference type="InterPro" id="IPR004638">
    <property type="entry name" value="EmrB-like"/>
</dbReference>
<dbReference type="PANTHER" id="PTHR42718">
    <property type="entry name" value="MAJOR FACILITATOR SUPERFAMILY MULTIDRUG TRANSPORTER MFSC"/>
    <property type="match status" value="1"/>
</dbReference>
<dbReference type="Gene3D" id="1.20.1250.20">
    <property type="entry name" value="MFS general substrate transporter like domains"/>
    <property type="match status" value="1"/>
</dbReference>
<feature type="transmembrane region" description="Helical" evidence="9">
    <location>
        <begin position="28"/>
        <end position="52"/>
    </location>
</feature>
<dbReference type="SUPFAM" id="SSF103473">
    <property type="entry name" value="MFS general substrate transporter"/>
    <property type="match status" value="1"/>
</dbReference>
<evidence type="ECO:0000256" key="2">
    <source>
        <dbReference type="ARBA" id="ARBA00022448"/>
    </source>
</evidence>
<dbReference type="InterPro" id="IPR036259">
    <property type="entry name" value="MFS_trans_sf"/>
</dbReference>
<protein>
    <submittedName>
        <fullName evidence="11">Drug resistance transporter, EmrB/QacA subfamily</fullName>
    </submittedName>
</protein>
<feature type="transmembrane region" description="Helical" evidence="9">
    <location>
        <begin position="64"/>
        <end position="84"/>
    </location>
</feature>
<keyword evidence="5 9" id="KW-1133">Transmembrane helix</keyword>
<evidence type="ECO:0000259" key="10">
    <source>
        <dbReference type="PROSITE" id="PS50850"/>
    </source>
</evidence>
<feature type="region of interest" description="Disordered" evidence="8">
    <location>
        <begin position="1"/>
        <end position="23"/>
    </location>
</feature>
<keyword evidence="7" id="KW-0046">Antibiotic resistance</keyword>
<gene>
    <name evidence="11" type="ORF">SAMN05421773_101729</name>
</gene>
<dbReference type="Pfam" id="PF07690">
    <property type="entry name" value="MFS_1"/>
    <property type="match status" value="1"/>
</dbReference>
<dbReference type="RefSeq" id="WP_093837086.1">
    <property type="nucleotide sequence ID" value="NZ_FOLM01000001.1"/>
</dbReference>
<sequence length="570" mass="60328">MTVSTEGKPAEGERDPAAAEAPPDPKRWAALGIVLLAAFMDLLDVTIVNVAIPSIQRDIGAGYAAVSWITAGYALAFAALLITCGRLGDIYGRRKMLLWGIATFTITSVLCGVASDPGMLITARILQGASAALMIPQVLSIIHVTFPASERGKVFGMYGAVGGLAVVSGPVLGGLFVEADLFGLAWRPIFLVNIPVGILGFIGALYLVRESRDTKASRVDPIGVLLATSAVLLLVYPLIQGRENDWPVWGFVMMAGSLLVLAAFIAHQRSVMARGGSPLVALNLFRARSFAGGFSVNLLTNVTNGAFFLMWTLYMQIGLGWSAIHAGLTGLAFFIGLALAAGMAVEYLTPKFGRKVLFAGGLLMMAGATLFVFVSDRYGPDITSWQMAPPLFIMGLGMGYIVAPVLDFALTEVPHSVAGSASGVLNTTQQLGNAVGIALVSVLFLAALPGQSDKGVDYVADDIRQELTTAGVPDPVQDQILAGYRVCVHDRMEEKDSTVVPESCRTEPPAEVPAAAAAEIERVLTEHGADAQAETFSRAYRVGLMWVLGVMAVMTLLMVSLPRFATPQQH</sequence>
<keyword evidence="3" id="KW-1003">Cell membrane</keyword>
<evidence type="ECO:0000256" key="5">
    <source>
        <dbReference type="ARBA" id="ARBA00022989"/>
    </source>
</evidence>
<name>A0A1I1FHY8_9ACTN</name>
<evidence type="ECO:0000256" key="9">
    <source>
        <dbReference type="SAM" id="Phobius"/>
    </source>
</evidence>
<evidence type="ECO:0000256" key="8">
    <source>
        <dbReference type="SAM" id="MobiDB-lite"/>
    </source>
</evidence>
<dbReference type="GO" id="GO:0046677">
    <property type="term" value="P:response to antibiotic"/>
    <property type="evidence" value="ECO:0007669"/>
    <property type="project" value="UniProtKB-KW"/>
</dbReference>
<dbReference type="GO" id="GO:0022857">
    <property type="term" value="F:transmembrane transporter activity"/>
    <property type="evidence" value="ECO:0007669"/>
    <property type="project" value="InterPro"/>
</dbReference>
<feature type="domain" description="Major facilitator superfamily (MFS) profile" evidence="10">
    <location>
        <begin position="30"/>
        <end position="567"/>
    </location>
</feature>
<dbReference type="InterPro" id="IPR020846">
    <property type="entry name" value="MFS_dom"/>
</dbReference>
<feature type="transmembrane region" description="Helical" evidence="9">
    <location>
        <begin position="431"/>
        <end position="448"/>
    </location>
</feature>
<feature type="transmembrane region" description="Helical" evidence="9">
    <location>
        <begin position="154"/>
        <end position="177"/>
    </location>
</feature>
<evidence type="ECO:0000256" key="3">
    <source>
        <dbReference type="ARBA" id="ARBA00022475"/>
    </source>
</evidence>
<feature type="transmembrane region" description="Helical" evidence="9">
    <location>
        <begin position="544"/>
        <end position="565"/>
    </location>
</feature>
<accession>A0A1I1FHY8</accession>
<feature type="transmembrane region" description="Helical" evidence="9">
    <location>
        <begin position="287"/>
        <end position="311"/>
    </location>
</feature>
<reference evidence="11 12" key="1">
    <citation type="submission" date="2016-10" db="EMBL/GenBank/DDBJ databases">
        <authorList>
            <person name="de Groot N.N."/>
        </authorList>
    </citation>
    <scope>NUCLEOTIDE SEQUENCE [LARGE SCALE GENOMIC DNA]</scope>
    <source>
        <strain evidence="11 12">CGMCC 4.5739</strain>
    </source>
</reference>
<dbReference type="Gene3D" id="1.20.1720.10">
    <property type="entry name" value="Multidrug resistance protein D"/>
    <property type="match status" value="1"/>
</dbReference>
<feature type="transmembrane region" description="Helical" evidence="9">
    <location>
        <begin position="121"/>
        <end position="142"/>
    </location>
</feature>
<dbReference type="PROSITE" id="PS50850">
    <property type="entry name" value="MFS"/>
    <property type="match status" value="1"/>
</dbReference>
<evidence type="ECO:0000256" key="7">
    <source>
        <dbReference type="ARBA" id="ARBA00023251"/>
    </source>
</evidence>
<evidence type="ECO:0000313" key="11">
    <source>
        <dbReference type="EMBL" id="SFB98592.1"/>
    </source>
</evidence>
<feature type="transmembrane region" description="Helical" evidence="9">
    <location>
        <begin position="356"/>
        <end position="375"/>
    </location>
</feature>
<evidence type="ECO:0000256" key="4">
    <source>
        <dbReference type="ARBA" id="ARBA00022692"/>
    </source>
</evidence>
<dbReference type="PRINTS" id="PR01036">
    <property type="entry name" value="TCRTETB"/>
</dbReference>
<feature type="transmembrane region" description="Helical" evidence="9">
    <location>
        <begin position="323"/>
        <end position="344"/>
    </location>
</feature>
<dbReference type="CDD" id="cd17321">
    <property type="entry name" value="MFS_MMR_MDR_like"/>
    <property type="match status" value="1"/>
</dbReference>
<dbReference type="AlphaFoldDB" id="A0A1I1FHY8"/>
<dbReference type="InterPro" id="IPR011701">
    <property type="entry name" value="MFS"/>
</dbReference>
<feature type="transmembrane region" description="Helical" evidence="9">
    <location>
        <begin position="220"/>
        <end position="240"/>
    </location>
</feature>
<dbReference type="NCBIfam" id="TIGR00711">
    <property type="entry name" value="efflux_EmrB"/>
    <property type="match status" value="1"/>
</dbReference>
<proteinExistence type="predicted"/>
<feature type="transmembrane region" description="Helical" evidence="9">
    <location>
        <begin position="189"/>
        <end position="208"/>
    </location>
</feature>
<keyword evidence="4 9" id="KW-0812">Transmembrane</keyword>
<evidence type="ECO:0000256" key="6">
    <source>
        <dbReference type="ARBA" id="ARBA00023136"/>
    </source>
</evidence>
<dbReference type="STRING" id="910347.SAMN05421773_101729"/>
<dbReference type="EMBL" id="FOLM01000001">
    <property type="protein sequence ID" value="SFB98592.1"/>
    <property type="molecule type" value="Genomic_DNA"/>
</dbReference>
<feature type="compositionally biased region" description="Basic and acidic residues" evidence="8">
    <location>
        <begin position="8"/>
        <end position="23"/>
    </location>
</feature>